<dbReference type="InterPro" id="IPR001509">
    <property type="entry name" value="Epimerase_deHydtase"/>
</dbReference>
<feature type="domain" description="NAD-dependent epimerase/dehydratase" evidence="1">
    <location>
        <begin position="3"/>
        <end position="209"/>
    </location>
</feature>
<evidence type="ECO:0000313" key="3">
    <source>
        <dbReference type="Proteomes" id="UP000777784"/>
    </source>
</evidence>
<dbReference type="PANTHER" id="PTHR43245">
    <property type="entry name" value="BIFUNCTIONAL POLYMYXIN RESISTANCE PROTEIN ARNA"/>
    <property type="match status" value="1"/>
</dbReference>
<organism evidence="2 3">
    <name type="scientific">Eiseniibacteriota bacterium</name>
    <dbReference type="NCBI Taxonomy" id="2212470"/>
    <lineage>
        <taxon>Bacteria</taxon>
        <taxon>Candidatus Eiseniibacteriota</taxon>
    </lineage>
</organism>
<gene>
    <name evidence="2" type="ORF">KJ970_20380</name>
</gene>
<dbReference type="InterPro" id="IPR050177">
    <property type="entry name" value="Lipid_A_modif_metabolic_enz"/>
</dbReference>
<accession>A0A948S1P8</accession>
<dbReference type="EMBL" id="JAHJDP010000118">
    <property type="protein sequence ID" value="MBU2693282.1"/>
    <property type="molecule type" value="Genomic_DNA"/>
</dbReference>
<dbReference type="Gene3D" id="3.40.50.720">
    <property type="entry name" value="NAD(P)-binding Rossmann-like Domain"/>
    <property type="match status" value="1"/>
</dbReference>
<dbReference type="Pfam" id="PF01370">
    <property type="entry name" value="Epimerase"/>
    <property type="match status" value="1"/>
</dbReference>
<comment type="caution">
    <text evidence="2">The sequence shown here is derived from an EMBL/GenBank/DDBJ whole genome shotgun (WGS) entry which is preliminary data.</text>
</comment>
<dbReference type="Proteomes" id="UP000777784">
    <property type="component" value="Unassembled WGS sequence"/>
</dbReference>
<name>A0A948S1P8_UNCEI</name>
<dbReference type="SUPFAM" id="SSF51735">
    <property type="entry name" value="NAD(P)-binding Rossmann-fold domains"/>
    <property type="match status" value="1"/>
</dbReference>
<dbReference type="InterPro" id="IPR036291">
    <property type="entry name" value="NAD(P)-bd_dom_sf"/>
</dbReference>
<sequence>MKILVTGNRGLAGAAIERALSGRNYDVAGFDRVGGKDIRDPKALSIAMRGCDAVIHAAALAGQPEAHPSEIIEVNLLGTWNVLWAAECEGVRRIVYLSSVNTLGCFIGEKAPDYLPIDDDYPCSPGTPYGVSKKLSEEMCKHFTARTGIPTICLRPPGIFNEARYLEIRKWMEVDPRNEWTPFWEYGAFIDVWDVARAALCALECPDPGHATFLLCAADIVSAEKTTRELVSQIHPGVPWRGGIEYKEDPYRSLICTERARKILGWEPVYSWRSGKPRK</sequence>
<evidence type="ECO:0000259" key="1">
    <source>
        <dbReference type="Pfam" id="PF01370"/>
    </source>
</evidence>
<reference evidence="2" key="1">
    <citation type="submission" date="2021-05" db="EMBL/GenBank/DDBJ databases">
        <title>Energy efficiency and biological interactions define the core microbiome of deep oligotrophic groundwater.</title>
        <authorList>
            <person name="Mehrshad M."/>
            <person name="Lopez-Fernandez M."/>
            <person name="Bell E."/>
            <person name="Bernier-Latmani R."/>
            <person name="Bertilsson S."/>
            <person name="Dopson M."/>
        </authorList>
    </citation>
    <scope>NUCLEOTIDE SEQUENCE</scope>
    <source>
        <strain evidence="2">Modern_marine.mb.64</strain>
    </source>
</reference>
<proteinExistence type="predicted"/>
<protein>
    <submittedName>
        <fullName evidence="2">NAD(P)-dependent oxidoreductase</fullName>
    </submittedName>
</protein>
<dbReference type="AlphaFoldDB" id="A0A948S1P8"/>
<evidence type="ECO:0000313" key="2">
    <source>
        <dbReference type="EMBL" id="MBU2693282.1"/>
    </source>
</evidence>